<keyword evidence="1" id="KW-0732">Signal</keyword>
<name>A0A3E0TUU7_9GAMM</name>
<organism evidence="2 3">
    <name type="scientific">Thalassotalea euphylliae</name>
    <dbReference type="NCBI Taxonomy" id="1655234"/>
    <lineage>
        <taxon>Bacteria</taxon>
        <taxon>Pseudomonadati</taxon>
        <taxon>Pseudomonadota</taxon>
        <taxon>Gammaproteobacteria</taxon>
        <taxon>Alteromonadales</taxon>
        <taxon>Colwelliaceae</taxon>
        <taxon>Thalassotalea</taxon>
    </lineage>
</organism>
<gene>
    <name evidence="2" type="ORF">DXX93_14770</name>
</gene>
<reference evidence="2 3" key="1">
    <citation type="submission" date="2018-08" db="EMBL/GenBank/DDBJ databases">
        <title>Thalassotalea euphylliae genome.</title>
        <authorList>
            <person name="Summers S."/>
            <person name="Rice S.A."/>
            <person name="Freckelton M.L."/>
            <person name="Nedved B.T."/>
            <person name="Hadfield M.G."/>
        </authorList>
    </citation>
    <scope>NUCLEOTIDE SEQUENCE [LARGE SCALE GENOMIC DNA]</scope>
    <source>
        <strain evidence="2 3">H1</strain>
    </source>
</reference>
<dbReference type="AlphaFoldDB" id="A0A3E0TUU7"/>
<comment type="caution">
    <text evidence="2">The sequence shown here is derived from an EMBL/GenBank/DDBJ whole genome shotgun (WGS) entry which is preliminary data.</text>
</comment>
<protein>
    <submittedName>
        <fullName evidence="2">Uncharacterized protein</fullName>
    </submittedName>
</protein>
<dbReference type="RefSeq" id="WP_116008765.1">
    <property type="nucleotide sequence ID" value="NZ_QUOU01000001.1"/>
</dbReference>
<dbReference type="EMBL" id="QUOU01000001">
    <property type="protein sequence ID" value="REL27695.1"/>
    <property type="molecule type" value="Genomic_DNA"/>
</dbReference>
<evidence type="ECO:0000313" key="2">
    <source>
        <dbReference type="EMBL" id="REL27695.1"/>
    </source>
</evidence>
<accession>A0A3E0TUU7</accession>
<dbReference type="Proteomes" id="UP000256478">
    <property type="component" value="Unassembled WGS sequence"/>
</dbReference>
<proteinExistence type="predicted"/>
<dbReference type="OrthoDB" id="5700547at2"/>
<feature type="signal peptide" evidence="1">
    <location>
        <begin position="1"/>
        <end position="22"/>
    </location>
</feature>
<feature type="chain" id="PRO_5017572279" evidence="1">
    <location>
        <begin position="23"/>
        <end position="261"/>
    </location>
</feature>
<evidence type="ECO:0000256" key="1">
    <source>
        <dbReference type="SAM" id="SignalP"/>
    </source>
</evidence>
<sequence length="261" mass="28549">MARINMLLVVLSLWGLAGVALAQIDEIQSDRAQYSQTVYMIDDEENSATSNLSDELNDKASNKASLEQALAAIKQEKAAGLAKTNLLRAKVRQFIQQRIETLNTFLMDGDLLDYVGAELISRSQIQAQAVTLVDLANPVPQSGVLTGGGIYLASPTQIKVTVLRSIRDRLIPLWQSNSIELTELGENRFMFTTSVNVEQGDIIAYQLADGASVQFDKGTGDTRYLTKPLALGEGIRLRSLKGKSERRAYALGVYGLLSQPQ</sequence>
<evidence type="ECO:0000313" key="3">
    <source>
        <dbReference type="Proteomes" id="UP000256478"/>
    </source>
</evidence>